<reference evidence="2" key="1">
    <citation type="submission" date="2018-05" db="EMBL/GenBank/DDBJ databases">
        <authorList>
            <person name="Lanie J.A."/>
            <person name="Ng W.-L."/>
            <person name="Kazmierczak K.M."/>
            <person name="Andrzejewski T.M."/>
            <person name="Davidsen T.M."/>
            <person name="Wayne K.J."/>
            <person name="Tettelin H."/>
            <person name="Glass J.I."/>
            <person name="Rusch D."/>
            <person name="Podicherti R."/>
            <person name="Tsui H.-C.T."/>
            <person name="Winkler M.E."/>
        </authorList>
    </citation>
    <scope>NUCLEOTIDE SEQUENCE</scope>
</reference>
<protein>
    <recommendedName>
        <fullName evidence="3">Tetratricopeptide repeat-like domain-containing protein</fullName>
    </recommendedName>
</protein>
<sequence>MEPNPSSPKIGLSNKIKVPIIILTFITLCAFGALFMKMAFSVSSSESKLDSQQYLRDVGDKLKSNNLNEQAIDQYIKYFDQTKAGTLSRFTVAHTIGELYIELNNCREALSWLFLAETAGPTYQRSNELKNNIDKCLTQVHSQKPTNLTR</sequence>
<name>A0A382B738_9ZZZZ</name>
<dbReference type="AlphaFoldDB" id="A0A382B738"/>
<dbReference type="EMBL" id="UINC01028314">
    <property type="protein sequence ID" value="SVB09092.1"/>
    <property type="molecule type" value="Genomic_DNA"/>
</dbReference>
<evidence type="ECO:0008006" key="3">
    <source>
        <dbReference type="Google" id="ProtNLM"/>
    </source>
</evidence>
<keyword evidence="1" id="KW-1133">Transmembrane helix</keyword>
<gene>
    <name evidence="2" type="ORF">METZ01_LOCUS161946</name>
</gene>
<evidence type="ECO:0000256" key="1">
    <source>
        <dbReference type="SAM" id="Phobius"/>
    </source>
</evidence>
<feature type="transmembrane region" description="Helical" evidence="1">
    <location>
        <begin position="20"/>
        <end position="40"/>
    </location>
</feature>
<keyword evidence="1" id="KW-0472">Membrane</keyword>
<proteinExistence type="predicted"/>
<accession>A0A382B738</accession>
<keyword evidence="1" id="KW-0812">Transmembrane</keyword>
<evidence type="ECO:0000313" key="2">
    <source>
        <dbReference type="EMBL" id="SVB09092.1"/>
    </source>
</evidence>
<organism evidence="2">
    <name type="scientific">marine metagenome</name>
    <dbReference type="NCBI Taxonomy" id="408172"/>
    <lineage>
        <taxon>unclassified sequences</taxon>
        <taxon>metagenomes</taxon>
        <taxon>ecological metagenomes</taxon>
    </lineage>
</organism>